<dbReference type="Proteomes" id="UP000799754">
    <property type="component" value="Unassembled WGS sequence"/>
</dbReference>
<keyword evidence="2" id="KW-1185">Reference proteome</keyword>
<accession>A0ACB6SF74</accession>
<proteinExistence type="predicted"/>
<name>A0ACB6SF74_9PLEO</name>
<protein>
    <submittedName>
        <fullName evidence="1">Uncharacterized protein</fullName>
    </submittedName>
</protein>
<organism evidence="1 2">
    <name type="scientific">Macroventuria anomochaeta</name>
    <dbReference type="NCBI Taxonomy" id="301207"/>
    <lineage>
        <taxon>Eukaryota</taxon>
        <taxon>Fungi</taxon>
        <taxon>Dikarya</taxon>
        <taxon>Ascomycota</taxon>
        <taxon>Pezizomycotina</taxon>
        <taxon>Dothideomycetes</taxon>
        <taxon>Pleosporomycetidae</taxon>
        <taxon>Pleosporales</taxon>
        <taxon>Pleosporineae</taxon>
        <taxon>Didymellaceae</taxon>
        <taxon>Macroventuria</taxon>
    </lineage>
</organism>
<comment type="caution">
    <text evidence="1">The sequence shown here is derived from an EMBL/GenBank/DDBJ whole genome shotgun (WGS) entry which is preliminary data.</text>
</comment>
<evidence type="ECO:0000313" key="1">
    <source>
        <dbReference type="EMBL" id="KAF2632881.1"/>
    </source>
</evidence>
<reference evidence="1" key="1">
    <citation type="journal article" date="2020" name="Stud. Mycol.">
        <title>101 Dothideomycetes genomes: a test case for predicting lifestyles and emergence of pathogens.</title>
        <authorList>
            <person name="Haridas S."/>
            <person name="Albert R."/>
            <person name="Binder M."/>
            <person name="Bloem J."/>
            <person name="Labutti K."/>
            <person name="Salamov A."/>
            <person name="Andreopoulos B."/>
            <person name="Baker S."/>
            <person name="Barry K."/>
            <person name="Bills G."/>
            <person name="Bluhm B."/>
            <person name="Cannon C."/>
            <person name="Castanera R."/>
            <person name="Culley D."/>
            <person name="Daum C."/>
            <person name="Ezra D."/>
            <person name="Gonzalez J."/>
            <person name="Henrissat B."/>
            <person name="Kuo A."/>
            <person name="Liang C."/>
            <person name="Lipzen A."/>
            <person name="Lutzoni F."/>
            <person name="Magnuson J."/>
            <person name="Mondo S."/>
            <person name="Nolan M."/>
            <person name="Ohm R."/>
            <person name="Pangilinan J."/>
            <person name="Park H.-J."/>
            <person name="Ramirez L."/>
            <person name="Alfaro M."/>
            <person name="Sun H."/>
            <person name="Tritt A."/>
            <person name="Yoshinaga Y."/>
            <person name="Zwiers L.-H."/>
            <person name="Turgeon B."/>
            <person name="Goodwin S."/>
            <person name="Spatafora J."/>
            <person name="Crous P."/>
            <person name="Grigoriev I."/>
        </authorList>
    </citation>
    <scope>NUCLEOTIDE SEQUENCE</scope>
    <source>
        <strain evidence="1">CBS 525.71</strain>
    </source>
</reference>
<sequence length="419" mass="47309">MHQLISHFGLKFYLFDLQGVLTYELTKDGRSAKTYEISETDVKFASSSEDSIIDNLQPAKAGLDISAVGIQLHLLRNDGLLRMWFEGREGCTADWTFDGLKATTNGRMTASAGAQTCVDLDKCILCGIKETKRSDMRNCASQTEVVTVQSVSFSADAAQQTTKESRWLDNLSPRATPAPRTSMKAALATMRNGTSQKESTKEVAIRSKRRALSPPHSDVPLHKRAKSRHDSKPWPRVIYMDCYRTYPNSHGAGLLVIDIEKATVTYEDHYKTKVANHTEQRQIHLDDEHIVTKYVWKKPSHHWRGDVRQATHTLKISRLIRSGGLSPLMKLDVGSPEWKIWYHNAHVPGSKHYINDPEIVVDAIIHCIDRTSGRQAVHNPEADHTRDGANSESAWQLHRRDWKAKYKVFEPNKTASTIS</sequence>
<evidence type="ECO:0000313" key="2">
    <source>
        <dbReference type="Proteomes" id="UP000799754"/>
    </source>
</evidence>
<dbReference type="EMBL" id="MU006702">
    <property type="protein sequence ID" value="KAF2632881.1"/>
    <property type="molecule type" value="Genomic_DNA"/>
</dbReference>
<gene>
    <name evidence="1" type="ORF">BU25DRAFT_85121</name>
</gene>